<sequence>MTQRLGLPTLSRASSASSQQQLHASSSSTTVPVLPSPNPASSNAQESHSQEPQMSEVTLMSPNALISVQGSSVNGSPSSLPQNHENPPIPAYSVVDPSLLRPGHLSMAQITPVSPSLPSQLTPTPPSDAQDSNNIDSTPDDPHLQTMDADRLNFLRYNELHGHGGAPVTRAPEAVYLSRHRNGETDADGLSLGSRGYTDIESLPAYGENIPPRYSRRIENSQEEPQTLAMLFFKFGFFFPAFWVFGALMLITPLRSPNPLSPEAIASAWPPNPELVAWVNEHLRTEEDKQAFLEKMQQVEMKWAKRCLLAIILLVAFCAAIGLMIFGVLKGTRQGS</sequence>
<proteinExistence type="predicted"/>
<gene>
    <name evidence="3" type="ORF">CVT24_011945</name>
</gene>
<dbReference type="OrthoDB" id="3358294at2759"/>
<reference evidence="3 4" key="1">
    <citation type="journal article" date="2018" name="Evol. Lett.">
        <title>Horizontal gene cluster transfer increased hallucinogenic mushroom diversity.</title>
        <authorList>
            <person name="Reynolds H.T."/>
            <person name="Vijayakumar V."/>
            <person name="Gluck-Thaler E."/>
            <person name="Korotkin H.B."/>
            <person name="Matheny P.B."/>
            <person name="Slot J.C."/>
        </authorList>
    </citation>
    <scope>NUCLEOTIDE SEQUENCE [LARGE SCALE GENOMIC DNA]</scope>
    <source>
        <strain evidence="3 4">2629</strain>
    </source>
</reference>
<dbReference type="InParanoid" id="A0A409W5V9"/>
<feature type="region of interest" description="Disordered" evidence="1">
    <location>
        <begin position="1"/>
        <end position="95"/>
    </location>
</feature>
<feature type="compositionally biased region" description="Polar residues" evidence="1">
    <location>
        <begin position="40"/>
        <end position="85"/>
    </location>
</feature>
<protein>
    <submittedName>
        <fullName evidence="3">Uncharacterized protein</fullName>
    </submittedName>
</protein>
<accession>A0A409W5V9</accession>
<evidence type="ECO:0000313" key="4">
    <source>
        <dbReference type="Proteomes" id="UP000284842"/>
    </source>
</evidence>
<dbReference type="EMBL" id="NHTK01005790">
    <property type="protein sequence ID" value="PPQ73886.1"/>
    <property type="molecule type" value="Genomic_DNA"/>
</dbReference>
<keyword evidence="4" id="KW-1185">Reference proteome</keyword>
<comment type="caution">
    <text evidence="3">The sequence shown here is derived from an EMBL/GenBank/DDBJ whole genome shotgun (WGS) entry which is preliminary data.</text>
</comment>
<dbReference type="Proteomes" id="UP000284842">
    <property type="component" value="Unassembled WGS sequence"/>
</dbReference>
<evidence type="ECO:0000313" key="3">
    <source>
        <dbReference type="EMBL" id="PPQ73886.1"/>
    </source>
</evidence>
<keyword evidence="2" id="KW-1133">Transmembrane helix</keyword>
<organism evidence="3 4">
    <name type="scientific">Panaeolus cyanescens</name>
    <dbReference type="NCBI Taxonomy" id="181874"/>
    <lineage>
        <taxon>Eukaryota</taxon>
        <taxon>Fungi</taxon>
        <taxon>Dikarya</taxon>
        <taxon>Basidiomycota</taxon>
        <taxon>Agaricomycotina</taxon>
        <taxon>Agaricomycetes</taxon>
        <taxon>Agaricomycetidae</taxon>
        <taxon>Agaricales</taxon>
        <taxon>Agaricineae</taxon>
        <taxon>Galeropsidaceae</taxon>
        <taxon>Panaeolus</taxon>
    </lineage>
</organism>
<keyword evidence="2" id="KW-0812">Transmembrane</keyword>
<feature type="compositionally biased region" description="Low complexity" evidence="1">
    <location>
        <begin position="7"/>
        <end position="33"/>
    </location>
</feature>
<feature type="transmembrane region" description="Helical" evidence="2">
    <location>
        <begin position="307"/>
        <end position="329"/>
    </location>
</feature>
<name>A0A409W5V9_9AGAR</name>
<feature type="compositionally biased region" description="Low complexity" evidence="1">
    <location>
        <begin position="111"/>
        <end position="122"/>
    </location>
</feature>
<evidence type="ECO:0000256" key="2">
    <source>
        <dbReference type="SAM" id="Phobius"/>
    </source>
</evidence>
<evidence type="ECO:0000256" key="1">
    <source>
        <dbReference type="SAM" id="MobiDB-lite"/>
    </source>
</evidence>
<feature type="region of interest" description="Disordered" evidence="1">
    <location>
        <begin position="109"/>
        <end position="142"/>
    </location>
</feature>
<feature type="transmembrane region" description="Helical" evidence="2">
    <location>
        <begin position="228"/>
        <end position="251"/>
    </location>
</feature>
<keyword evidence="2" id="KW-0472">Membrane</keyword>
<dbReference type="AlphaFoldDB" id="A0A409W5V9"/>